<dbReference type="Proteomes" id="UP000623461">
    <property type="component" value="Unassembled WGS sequence"/>
</dbReference>
<gene>
    <name evidence="1" type="ORF">GCM10009721_27950</name>
</gene>
<protein>
    <submittedName>
        <fullName evidence="1">Plasmid replication initiator protein</fullName>
    </submittedName>
</protein>
<sequence>MRLQGSKQMVNTATGEVQTLYSSAGELDGHTYVRCNNRRASVCPTCSREYKGDAWHLLMCGLAGGKGVPESVADRPCTFVTLTAPSFGPVHGVRDKGPCRARRDSPVCAHGRPQWCRKRHALDDRQVGQPLCWECYDYLGHVLWQWHAPELCRRFTIALQRDLAKRAGLKITQFRRACRISYSKVVEFQARGLVHVHAPIRLDGPAGPDGPACSLPLTIAELEASVAASAAAVYLDSTPLRDSASYRLRWGRQADARTISDGAGRDSGRRGSRVHPEQVAAYLAKYLTKTTEDFGLPSTVGSAVHARLLGATPHVVRIIQAAEALSREGDDYARIADRYSTLGYRGHPITKSRRYSVTFGQIRRARRLFRARTAALDPDADIREVLDETAPEGFELVSSFVYVGRGYLQLDQAAEAVRSAAMARAN</sequence>
<name>A0ABQ2I3C5_9MICO</name>
<accession>A0ABQ2I3C5</accession>
<keyword evidence="2" id="KW-1185">Reference proteome</keyword>
<proteinExistence type="predicted"/>
<organism evidence="1 2">
    <name type="scientific">Terrabacter tumescens</name>
    <dbReference type="NCBI Taxonomy" id="60443"/>
    <lineage>
        <taxon>Bacteria</taxon>
        <taxon>Bacillati</taxon>
        <taxon>Actinomycetota</taxon>
        <taxon>Actinomycetes</taxon>
        <taxon>Micrococcales</taxon>
        <taxon>Intrasporangiaceae</taxon>
        <taxon>Terrabacter</taxon>
    </lineage>
</organism>
<dbReference type="EMBL" id="BMNZ01000005">
    <property type="protein sequence ID" value="GGM99312.1"/>
    <property type="molecule type" value="Genomic_DNA"/>
</dbReference>
<reference evidence="2" key="1">
    <citation type="journal article" date="2019" name="Int. J. Syst. Evol. Microbiol.">
        <title>The Global Catalogue of Microorganisms (GCM) 10K type strain sequencing project: providing services to taxonomists for standard genome sequencing and annotation.</title>
        <authorList>
            <consortium name="The Broad Institute Genomics Platform"/>
            <consortium name="The Broad Institute Genome Sequencing Center for Infectious Disease"/>
            <person name="Wu L."/>
            <person name="Ma J."/>
        </authorList>
    </citation>
    <scope>NUCLEOTIDE SEQUENCE [LARGE SCALE GENOMIC DNA]</scope>
    <source>
        <strain evidence="2">JCM 1365</strain>
    </source>
</reference>
<dbReference type="Pfam" id="PF20199">
    <property type="entry name" value="RepSA"/>
    <property type="match status" value="1"/>
</dbReference>
<evidence type="ECO:0000313" key="2">
    <source>
        <dbReference type="Proteomes" id="UP000623461"/>
    </source>
</evidence>
<evidence type="ECO:0000313" key="1">
    <source>
        <dbReference type="EMBL" id="GGM99312.1"/>
    </source>
</evidence>
<comment type="caution">
    <text evidence="1">The sequence shown here is derived from an EMBL/GenBank/DDBJ whole genome shotgun (WGS) entry which is preliminary data.</text>
</comment>
<dbReference type="InterPro" id="IPR046828">
    <property type="entry name" value="RepSA"/>
</dbReference>